<gene>
    <name evidence="2" type="ORF">GCM10017771_83560</name>
</gene>
<evidence type="ECO:0000313" key="2">
    <source>
        <dbReference type="EMBL" id="GHE60334.1"/>
    </source>
</evidence>
<dbReference type="InterPro" id="IPR029016">
    <property type="entry name" value="GAF-like_dom_sf"/>
</dbReference>
<accession>A0A918ZML3</accession>
<evidence type="ECO:0000256" key="1">
    <source>
        <dbReference type="SAM" id="MobiDB-lite"/>
    </source>
</evidence>
<organism evidence="2 3">
    <name type="scientific">Streptomyces capitiformicae</name>
    <dbReference type="NCBI Taxonomy" id="2014920"/>
    <lineage>
        <taxon>Bacteria</taxon>
        <taxon>Bacillati</taxon>
        <taxon>Actinomycetota</taxon>
        <taxon>Actinomycetes</taxon>
        <taxon>Kitasatosporales</taxon>
        <taxon>Streptomycetaceae</taxon>
        <taxon>Streptomyces</taxon>
    </lineage>
</organism>
<name>A0A918ZML3_9ACTN</name>
<dbReference type="Gene3D" id="3.30.450.40">
    <property type="match status" value="1"/>
</dbReference>
<proteinExistence type="predicted"/>
<reference evidence="2" key="1">
    <citation type="journal article" date="2014" name="Int. J. Syst. Evol. Microbiol.">
        <title>Complete genome sequence of Corynebacterium casei LMG S-19264T (=DSM 44701T), isolated from a smear-ripened cheese.</title>
        <authorList>
            <consortium name="US DOE Joint Genome Institute (JGI-PGF)"/>
            <person name="Walter F."/>
            <person name="Albersmeier A."/>
            <person name="Kalinowski J."/>
            <person name="Ruckert C."/>
        </authorList>
    </citation>
    <scope>NUCLEOTIDE SEQUENCE</scope>
    <source>
        <strain evidence="2">CGMCC 4.7403</strain>
    </source>
</reference>
<dbReference type="Proteomes" id="UP000603227">
    <property type="component" value="Unassembled WGS sequence"/>
</dbReference>
<feature type="region of interest" description="Disordered" evidence="1">
    <location>
        <begin position="107"/>
        <end position="129"/>
    </location>
</feature>
<sequence length="129" mass="13256">MSGTDPDQVPHQVAATVRALAEADLVAVAVAFEGGDELVIEAADGEGADRVRGLVLLTTTTPTAKVYHSNERITGDALSREPQEGGGSAAHVELALGSCFRWVAASTPAESCRSPTCPAARSSPTPPYP</sequence>
<dbReference type="RefSeq" id="WP_229914384.1">
    <property type="nucleotide sequence ID" value="NZ_BNAT01000050.1"/>
</dbReference>
<reference evidence="2" key="2">
    <citation type="submission" date="2020-09" db="EMBL/GenBank/DDBJ databases">
        <authorList>
            <person name="Sun Q."/>
            <person name="Zhou Y."/>
        </authorList>
    </citation>
    <scope>NUCLEOTIDE SEQUENCE</scope>
    <source>
        <strain evidence="2">CGMCC 4.7403</strain>
    </source>
</reference>
<evidence type="ECO:0000313" key="3">
    <source>
        <dbReference type="Proteomes" id="UP000603227"/>
    </source>
</evidence>
<protein>
    <submittedName>
        <fullName evidence="2">Uncharacterized protein</fullName>
    </submittedName>
</protein>
<comment type="caution">
    <text evidence="2">The sequence shown here is derived from an EMBL/GenBank/DDBJ whole genome shotgun (WGS) entry which is preliminary data.</text>
</comment>
<dbReference type="EMBL" id="BNAT01000050">
    <property type="protein sequence ID" value="GHE60334.1"/>
    <property type="molecule type" value="Genomic_DNA"/>
</dbReference>
<dbReference type="AlphaFoldDB" id="A0A918ZML3"/>
<keyword evidence="3" id="KW-1185">Reference proteome</keyword>